<keyword evidence="2" id="KW-1185">Reference proteome</keyword>
<organism evidence="1 2">
    <name type="scientific">Mytilus galloprovincialis</name>
    <name type="common">Mediterranean mussel</name>
    <dbReference type="NCBI Taxonomy" id="29158"/>
    <lineage>
        <taxon>Eukaryota</taxon>
        <taxon>Metazoa</taxon>
        <taxon>Spiralia</taxon>
        <taxon>Lophotrochozoa</taxon>
        <taxon>Mollusca</taxon>
        <taxon>Bivalvia</taxon>
        <taxon>Autobranchia</taxon>
        <taxon>Pteriomorphia</taxon>
        <taxon>Mytilida</taxon>
        <taxon>Mytiloidea</taxon>
        <taxon>Mytilidae</taxon>
        <taxon>Mytilinae</taxon>
        <taxon>Mytilus</taxon>
    </lineage>
</organism>
<dbReference type="AlphaFoldDB" id="A0A3R5Q361"/>
<accession>A0A3R5Q361</accession>
<dbReference type="Proteomes" id="UP000266721">
    <property type="component" value="Unassembled WGS sequence"/>
</dbReference>
<gene>
    <name evidence="1" type="ORF">AM593_01369</name>
</gene>
<evidence type="ECO:0000313" key="1">
    <source>
        <dbReference type="EMBL" id="OPL20988.1"/>
    </source>
</evidence>
<reference evidence="1 2" key="1">
    <citation type="journal article" date="2016" name="PLoS ONE">
        <title>A First Insight into the Genome of the Filter-Feeder Mussel Mytilus galloprovincialis.</title>
        <authorList>
            <person name="Murgarella M."/>
            <person name="Puiu D."/>
            <person name="Novoa B."/>
            <person name="Figueras A."/>
            <person name="Posada D."/>
            <person name="Canchaya C."/>
        </authorList>
    </citation>
    <scope>NUCLEOTIDE SEQUENCE [LARGE SCALE GENOMIC DNA]</scope>
    <source>
        <tissue evidence="1">Muscle</tissue>
    </source>
</reference>
<protein>
    <submittedName>
        <fullName evidence="1">Uncharacterized protein</fullName>
    </submittedName>
</protein>
<evidence type="ECO:0000313" key="2">
    <source>
        <dbReference type="Proteomes" id="UP000266721"/>
    </source>
</evidence>
<sequence length="142" mass="15669">MLEIKLWIANNDSSETINNVYVEEDLTEGLKADYGTVTKGVTTTVTSTNGEREFIYNVGNLAASTSSSLTFIARPYGDDGTELGDDITYYYSNLYFDAKDISGTYRTVGPVPISVCVVRENNEISNCCISSSFQKEENLIKL</sequence>
<name>A0A3R5Q361_MYTGA</name>
<proteinExistence type="predicted"/>
<feature type="non-terminal residue" evidence="1">
    <location>
        <position position="1"/>
    </location>
</feature>
<dbReference type="EMBL" id="KV596805">
    <property type="protein sequence ID" value="OPL20988.1"/>
    <property type="molecule type" value="Genomic_DNA"/>
</dbReference>